<reference evidence="1 2" key="1">
    <citation type="journal article" date="2010" name="Science">
        <title>Genomic analysis of organismal complexity in the multicellular green alga Volvox carteri.</title>
        <authorList>
            <person name="Prochnik S.E."/>
            <person name="Umen J."/>
            <person name="Nedelcu A.M."/>
            <person name="Hallmann A."/>
            <person name="Miller S.M."/>
            <person name="Nishii I."/>
            <person name="Ferris P."/>
            <person name="Kuo A."/>
            <person name="Mitros T."/>
            <person name="Fritz-Laylin L.K."/>
            <person name="Hellsten U."/>
            <person name="Chapman J."/>
            <person name="Simakov O."/>
            <person name="Rensing S.A."/>
            <person name="Terry A."/>
            <person name="Pangilinan J."/>
            <person name="Kapitonov V."/>
            <person name="Jurka J."/>
            <person name="Salamov A."/>
            <person name="Shapiro H."/>
            <person name="Schmutz J."/>
            <person name="Grimwood J."/>
            <person name="Lindquist E."/>
            <person name="Lucas S."/>
            <person name="Grigoriev I.V."/>
            <person name="Schmitt R."/>
            <person name="Kirk D."/>
            <person name="Rokhsar D.S."/>
        </authorList>
    </citation>
    <scope>NUCLEOTIDE SEQUENCE [LARGE SCALE GENOMIC DNA]</scope>
    <source>
        <strain evidence="2">f. Nagariensis / Eve</strain>
    </source>
</reference>
<dbReference type="RefSeq" id="XP_002952589.1">
    <property type="nucleotide sequence ID" value="XM_002952543.1"/>
</dbReference>
<protein>
    <submittedName>
        <fullName evidence="1">Uncharacterized protein</fullName>
    </submittedName>
</protein>
<accession>D8U1M0</accession>
<dbReference type="InParanoid" id="D8U1M0"/>
<dbReference type="GeneID" id="9627480"/>
<gene>
    <name evidence="1" type="ORF">VOLCADRAFT_93226</name>
</gene>
<evidence type="ECO:0000313" key="1">
    <source>
        <dbReference type="EMBL" id="EFJ46436.1"/>
    </source>
</evidence>
<dbReference type="KEGG" id="vcn:VOLCADRAFT_93226"/>
<dbReference type="EMBL" id="GL378351">
    <property type="protein sequence ID" value="EFJ46436.1"/>
    <property type="molecule type" value="Genomic_DNA"/>
</dbReference>
<proteinExistence type="predicted"/>
<organism evidence="2">
    <name type="scientific">Volvox carteri f. nagariensis</name>
    <dbReference type="NCBI Taxonomy" id="3068"/>
    <lineage>
        <taxon>Eukaryota</taxon>
        <taxon>Viridiplantae</taxon>
        <taxon>Chlorophyta</taxon>
        <taxon>core chlorophytes</taxon>
        <taxon>Chlorophyceae</taxon>
        <taxon>CS clade</taxon>
        <taxon>Chlamydomonadales</taxon>
        <taxon>Volvocaceae</taxon>
        <taxon>Volvox</taxon>
    </lineage>
</organism>
<evidence type="ECO:0000313" key="2">
    <source>
        <dbReference type="Proteomes" id="UP000001058"/>
    </source>
</evidence>
<dbReference type="Proteomes" id="UP000001058">
    <property type="component" value="Unassembled WGS sequence"/>
</dbReference>
<keyword evidence="2" id="KW-1185">Reference proteome</keyword>
<dbReference type="AlphaFoldDB" id="D8U1M0"/>
<name>D8U1M0_VOLCA</name>
<sequence>MLTYAMVSGSFARLIFLVRSQTQNRSLPPLTLISKLHLEQHITDEASLTKLGAIQSDSTQKPCPCLRPSAEAQKYSSTKWQVHGSCCNCSSCGGPLAHGHHTRLQLGTEATKNE</sequence>